<sequence length="66" mass="7243">MTKQFADGARRLAGASGRLLGWPPHWFWRATPAELAAILLDEANGADPGITRSQIEHMIESDNNGR</sequence>
<dbReference type="InterPro" id="IPR019056">
    <property type="entry name" value="Phage_TAC_6"/>
</dbReference>
<evidence type="ECO:0000313" key="2">
    <source>
        <dbReference type="Proteomes" id="UP000602442"/>
    </source>
</evidence>
<protein>
    <submittedName>
        <fullName evidence="1">Phage tail assembly chaperone</fullName>
    </submittedName>
</protein>
<keyword evidence="2" id="KW-1185">Reference proteome</keyword>
<reference evidence="1 2" key="1">
    <citation type="submission" date="2020-11" db="EMBL/GenBank/DDBJ databases">
        <title>Erythrobacter sediminis sp. nov., a marine bacterium from a tidal flat of Garorim Bay.</title>
        <authorList>
            <person name="Kim D."/>
            <person name="Yoo Y."/>
            <person name="Kim J.-J."/>
        </authorList>
    </citation>
    <scope>NUCLEOTIDE SEQUENCE [LARGE SCALE GENOMIC DNA]</scope>
    <source>
        <strain evidence="1 2">JGD-13</strain>
    </source>
</reference>
<organism evidence="1 2">
    <name type="scientific">Aurantiacibacter sediminis</name>
    <dbReference type="NCBI Taxonomy" id="2793064"/>
    <lineage>
        <taxon>Bacteria</taxon>
        <taxon>Pseudomonadati</taxon>
        <taxon>Pseudomonadota</taxon>
        <taxon>Alphaproteobacteria</taxon>
        <taxon>Sphingomonadales</taxon>
        <taxon>Erythrobacteraceae</taxon>
        <taxon>Aurantiacibacter</taxon>
    </lineage>
</organism>
<comment type="caution">
    <text evidence="1">The sequence shown here is derived from an EMBL/GenBank/DDBJ whole genome shotgun (WGS) entry which is preliminary data.</text>
</comment>
<dbReference type="Pfam" id="PF09550">
    <property type="entry name" value="Phage_TAC_6"/>
    <property type="match status" value="1"/>
</dbReference>
<name>A0ABS0N2S3_9SPHN</name>
<gene>
    <name evidence="1" type="ORF">I5L03_02990</name>
</gene>
<dbReference type="Proteomes" id="UP000602442">
    <property type="component" value="Unassembled WGS sequence"/>
</dbReference>
<proteinExistence type="predicted"/>
<dbReference type="EMBL" id="JAEANY010000001">
    <property type="protein sequence ID" value="MBH5321551.1"/>
    <property type="molecule type" value="Genomic_DNA"/>
</dbReference>
<evidence type="ECO:0000313" key="1">
    <source>
        <dbReference type="EMBL" id="MBH5321551.1"/>
    </source>
</evidence>
<accession>A0ABS0N2S3</accession>
<dbReference type="RefSeq" id="WP_197920203.1">
    <property type="nucleotide sequence ID" value="NZ_CAWPTA010000006.1"/>
</dbReference>